<dbReference type="Gene3D" id="3.30.70.980">
    <property type="match status" value="2"/>
</dbReference>
<dbReference type="GO" id="GO:0003677">
    <property type="term" value="F:DNA binding"/>
    <property type="evidence" value="ECO:0007669"/>
    <property type="project" value="UniProtKB-KW"/>
</dbReference>
<evidence type="ECO:0000256" key="6">
    <source>
        <dbReference type="HAMAP-Rule" id="MF_00693"/>
    </source>
</evidence>
<dbReference type="InterPro" id="IPR049083">
    <property type="entry name" value="TACO1_YebC_N"/>
</dbReference>
<evidence type="ECO:0000256" key="2">
    <source>
        <dbReference type="ARBA" id="ARBA00022490"/>
    </source>
</evidence>
<dbReference type="InterPro" id="IPR026564">
    <property type="entry name" value="Transcrip_reg_TACO1-like_dom3"/>
</dbReference>
<dbReference type="SUPFAM" id="SSF75625">
    <property type="entry name" value="YebC-like"/>
    <property type="match status" value="1"/>
</dbReference>
<dbReference type="PANTHER" id="PTHR12532:SF6">
    <property type="entry name" value="TRANSCRIPTIONAL REGULATORY PROTEIN YEBC-RELATED"/>
    <property type="match status" value="1"/>
</dbReference>
<evidence type="ECO:0000256" key="5">
    <source>
        <dbReference type="ARBA" id="ARBA00023163"/>
    </source>
</evidence>
<evidence type="ECO:0000313" key="11">
    <source>
        <dbReference type="Proteomes" id="UP001596501"/>
    </source>
</evidence>
<dbReference type="HAMAP" id="MF_00693">
    <property type="entry name" value="Transcrip_reg_TACO1"/>
    <property type="match status" value="1"/>
</dbReference>
<dbReference type="PANTHER" id="PTHR12532">
    <property type="entry name" value="TRANSLATIONAL ACTIVATOR OF CYTOCHROME C OXIDASE 1"/>
    <property type="match status" value="1"/>
</dbReference>
<sequence length="239" mass="25943">MAGHSKWANIQHRKGRQDEKRGKIWTRIIREITVAARTGGGDLSANPRLRLAVDKAKAANMPADRIKYNIDKASGNLEGMNYEEIRYEGYGIGGAAIIVDTMTDNRVRTVAEVRHAFSKHGGNLGTEGSVAFQFKHCGQIVFAPGTSEDKVMEVALEAGADDVLTDDDGAVEVLTPVADFEAVRDALEAAGLKPDVAEVTMRPENTIELAGDDAARMQKLLDVLEDLDDVQDIFHNAAI</sequence>
<dbReference type="InterPro" id="IPR048300">
    <property type="entry name" value="TACO1_YebC-like_2nd/3rd_dom"/>
</dbReference>
<evidence type="ECO:0000256" key="1">
    <source>
        <dbReference type="ARBA" id="ARBA00008724"/>
    </source>
</evidence>
<evidence type="ECO:0000313" key="10">
    <source>
        <dbReference type="EMBL" id="MFC7410171.1"/>
    </source>
</evidence>
<organism evidence="10 11">
    <name type="scientific">Hydrogenophaga atypica</name>
    <dbReference type="NCBI Taxonomy" id="249409"/>
    <lineage>
        <taxon>Bacteria</taxon>
        <taxon>Pseudomonadati</taxon>
        <taxon>Pseudomonadota</taxon>
        <taxon>Betaproteobacteria</taxon>
        <taxon>Burkholderiales</taxon>
        <taxon>Comamonadaceae</taxon>
        <taxon>Hydrogenophaga</taxon>
    </lineage>
</organism>
<protein>
    <recommendedName>
        <fullName evidence="6">Probable transcriptional regulatory protein ACFQPB_14985</fullName>
    </recommendedName>
</protein>
<feature type="domain" description="TACO1/YebC-like second and third" evidence="8">
    <location>
        <begin position="82"/>
        <end position="237"/>
    </location>
</feature>
<evidence type="ECO:0000259" key="8">
    <source>
        <dbReference type="Pfam" id="PF01709"/>
    </source>
</evidence>
<keyword evidence="2 6" id="KW-0963">Cytoplasm</keyword>
<comment type="caution">
    <text evidence="10">The sequence shown here is derived from an EMBL/GenBank/DDBJ whole genome shotgun (WGS) entry which is preliminary data.</text>
</comment>
<feature type="domain" description="TACO1/YebC-like N-terminal" evidence="9">
    <location>
        <begin position="5"/>
        <end position="76"/>
    </location>
</feature>
<dbReference type="InterPro" id="IPR002876">
    <property type="entry name" value="Transcrip_reg_TACO1-like"/>
</dbReference>
<keyword evidence="4 6" id="KW-0238">DNA-binding</keyword>
<evidence type="ECO:0000259" key="9">
    <source>
        <dbReference type="Pfam" id="PF20772"/>
    </source>
</evidence>
<keyword evidence="3 6" id="KW-0805">Transcription regulation</keyword>
<dbReference type="NCBIfam" id="TIGR01033">
    <property type="entry name" value="YebC/PmpR family DNA-binding transcriptional regulator"/>
    <property type="match status" value="1"/>
</dbReference>
<dbReference type="Proteomes" id="UP001596501">
    <property type="component" value="Unassembled WGS sequence"/>
</dbReference>
<dbReference type="Gene3D" id="1.10.10.200">
    <property type="match status" value="1"/>
</dbReference>
<dbReference type="RefSeq" id="WP_382224848.1">
    <property type="nucleotide sequence ID" value="NZ_JBHTCA010000012.1"/>
</dbReference>
<evidence type="ECO:0000256" key="3">
    <source>
        <dbReference type="ARBA" id="ARBA00023015"/>
    </source>
</evidence>
<dbReference type="NCBIfam" id="NF009044">
    <property type="entry name" value="PRK12378.1"/>
    <property type="match status" value="1"/>
</dbReference>
<keyword evidence="5 6" id="KW-0804">Transcription</keyword>
<evidence type="ECO:0000256" key="4">
    <source>
        <dbReference type="ARBA" id="ARBA00023125"/>
    </source>
</evidence>
<dbReference type="InterPro" id="IPR029072">
    <property type="entry name" value="YebC-like"/>
</dbReference>
<reference evidence="11" key="1">
    <citation type="journal article" date="2019" name="Int. J. Syst. Evol. Microbiol.">
        <title>The Global Catalogue of Microorganisms (GCM) 10K type strain sequencing project: providing services to taxonomists for standard genome sequencing and annotation.</title>
        <authorList>
            <consortium name="The Broad Institute Genomics Platform"/>
            <consortium name="The Broad Institute Genome Sequencing Center for Infectious Disease"/>
            <person name="Wu L."/>
            <person name="Ma J."/>
        </authorList>
    </citation>
    <scope>NUCLEOTIDE SEQUENCE [LARGE SCALE GENOMIC DNA]</scope>
    <source>
        <strain evidence="11">CGMCC 1.12371</strain>
    </source>
</reference>
<evidence type="ECO:0000256" key="7">
    <source>
        <dbReference type="SAM" id="MobiDB-lite"/>
    </source>
</evidence>
<accession>A0ABW2QL85</accession>
<keyword evidence="11" id="KW-1185">Reference proteome</keyword>
<proteinExistence type="inferred from homology"/>
<dbReference type="InterPro" id="IPR017856">
    <property type="entry name" value="Integrase-like_N"/>
</dbReference>
<dbReference type="Pfam" id="PF01709">
    <property type="entry name" value="Transcrip_reg"/>
    <property type="match status" value="1"/>
</dbReference>
<feature type="region of interest" description="Disordered" evidence="7">
    <location>
        <begin position="1"/>
        <end position="20"/>
    </location>
</feature>
<comment type="subcellular location">
    <subcellularLocation>
        <location evidence="6">Cytoplasm</location>
    </subcellularLocation>
</comment>
<dbReference type="EMBL" id="JBHTCA010000012">
    <property type="protein sequence ID" value="MFC7410171.1"/>
    <property type="molecule type" value="Genomic_DNA"/>
</dbReference>
<dbReference type="NCBIfam" id="NF001030">
    <property type="entry name" value="PRK00110.1"/>
    <property type="match status" value="1"/>
</dbReference>
<gene>
    <name evidence="10" type="ORF">ACFQPB_14985</name>
</gene>
<name>A0ABW2QL85_9BURK</name>
<dbReference type="Pfam" id="PF20772">
    <property type="entry name" value="TACO1_YebC_N"/>
    <property type="match status" value="1"/>
</dbReference>
<comment type="similarity">
    <text evidence="1 6">Belongs to the TACO1 family.</text>
</comment>